<sequence>MHEIIKKAIEREYGILYDKWPSRAKTNYVDAVYMLDLRTPRVIQQIFLIYVLFNNQEQEVYGLDDIITACRLIIRQDYEVGSIEFDPDLIGIVLRRAILAEQSGLMLLPGYRGYGYWHINCVAIRNHHRDYSSHEMPLSPVI</sequence>
<protein>
    <submittedName>
        <fullName evidence="1">Uncharacterized protein</fullName>
    </submittedName>
</protein>
<reference evidence="1 2" key="1">
    <citation type="submission" date="2016-10" db="EMBL/GenBank/DDBJ databases">
        <authorList>
            <person name="de Groot N.N."/>
        </authorList>
    </citation>
    <scope>NUCLEOTIDE SEQUENCE [LARGE SCALE GENOMIC DNA]</scope>
    <source>
        <strain evidence="1 2">AR40</strain>
    </source>
</reference>
<organism evidence="1 2">
    <name type="scientific">Butyrivibrio fibrisolvens</name>
    <dbReference type="NCBI Taxonomy" id="831"/>
    <lineage>
        <taxon>Bacteria</taxon>
        <taxon>Bacillati</taxon>
        <taxon>Bacillota</taxon>
        <taxon>Clostridia</taxon>
        <taxon>Lachnospirales</taxon>
        <taxon>Lachnospiraceae</taxon>
        <taxon>Butyrivibrio</taxon>
    </lineage>
</organism>
<evidence type="ECO:0000313" key="2">
    <source>
        <dbReference type="Proteomes" id="UP000182584"/>
    </source>
</evidence>
<accession>A0A1H9XA97</accession>
<gene>
    <name evidence="1" type="ORF">SAMN04487884_1518</name>
</gene>
<dbReference type="AlphaFoldDB" id="A0A1H9XA97"/>
<evidence type="ECO:0000313" key="1">
    <source>
        <dbReference type="EMBL" id="SES43100.1"/>
    </source>
</evidence>
<name>A0A1H9XA97_BUTFI</name>
<dbReference type="EMBL" id="FOGJ01000051">
    <property type="protein sequence ID" value="SES43100.1"/>
    <property type="molecule type" value="Genomic_DNA"/>
</dbReference>
<dbReference type="Proteomes" id="UP000182584">
    <property type="component" value="Unassembled WGS sequence"/>
</dbReference>
<proteinExistence type="predicted"/>